<dbReference type="GO" id="GO:0016787">
    <property type="term" value="F:hydrolase activity"/>
    <property type="evidence" value="ECO:0007669"/>
    <property type="project" value="UniProtKB-UniRule"/>
</dbReference>
<dbReference type="Pfam" id="PF00580">
    <property type="entry name" value="UvrD-helicase"/>
    <property type="match status" value="1"/>
</dbReference>
<evidence type="ECO:0000259" key="6">
    <source>
        <dbReference type="PROSITE" id="PS51198"/>
    </source>
</evidence>
<dbReference type="InterPro" id="IPR014016">
    <property type="entry name" value="UvrD-like_ATP-bd"/>
</dbReference>
<proteinExistence type="predicted"/>
<dbReference type="AlphaFoldDB" id="A0A1V4IUG4"/>
<dbReference type="SUPFAM" id="SSF52540">
    <property type="entry name" value="P-loop containing nucleoside triphosphate hydrolases"/>
    <property type="match status" value="1"/>
</dbReference>
<evidence type="ECO:0000256" key="3">
    <source>
        <dbReference type="ARBA" id="ARBA00022806"/>
    </source>
</evidence>
<dbReference type="PANTHER" id="PTHR11070">
    <property type="entry name" value="UVRD / RECB / PCRA DNA HELICASE FAMILY MEMBER"/>
    <property type="match status" value="1"/>
</dbReference>
<keyword evidence="2 5" id="KW-0378">Hydrolase</keyword>
<dbReference type="RefSeq" id="WP_079422493.1">
    <property type="nucleotide sequence ID" value="NZ_MZGV01000008.1"/>
</dbReference>
<keyword evidence="1 5" id="KW-0547">Nucleotide-binding</keyword>
<feature type="domain" description="UvrD-like helicase ATP-binding" evidence="6">
    <location>
        <begin position="218"/>
        <end position="573"/>
    </location>
</feature>
<dbReference type="GO" id="GO:0043138">
    <property type="term" value="F:3'-5' DNA helicase activity"/>
    <property type="evidence" value="ECO:0007669"/>
    <property type="project" value="TreeGrafter"/>
</dbReference>
<accession>A0A1V4IUG4</accession>
<reference evidence="7 8" key="1">
    <citation type="submission" date="2017-03" db="EMBL/GenBank/DDBJ databases">
        <title>Genome sequence of Clostridium oryzae DSM 28571.</title>
        <authorList>
            <person name="Poehlein A."/>
            <person name="Daniel R."/>
        </authorList>
    </citation>
    <scope>NUCLEOTIDE SEQUENCE [LARGE SCALE GENOMIC DNA]</scope>
    <source>
        <strain evidence="7 8">DSM 28571</strain>
    </source>
</reference>
<dbReference type="InterPro" id="IPR027417">
    <property type="entry name" value="P-loop_NTPase"/>
</dbReference>
<comment type="caution">
    <text evidence="7">The sequence shown here is derived from an EMBL/GenBank/DDBJ whole genome shotgun (WGS) entry which is preliminary data.</text>
</comment>
<dbReference type="Gene3D" id="3.40.50.300">
    <property type="entry name" value="P-loop containing nucleotide triphosphate hydrolases"/>
    <property type="match status" value="3"/>
</dbReference>
<evidence type="ECO:0000313" key="8">
    <source>
        <dbReference type="Proteomes" id="UP000190080"/>
    </source>
</evidence>
<gene>
    <name evidence="7" type="primary">helD_1</name>
    <name evidence="7" type="ORF">CLORY_10670</name>
</gene>
<dbReference type="GO" id="GO:0000725">
    <property type="term" value="P:recombinational repair"/>
    <property type="evidence" value="ECO:0007669"/>
    <property type="project" value="TreeGrafter"/>
</dbReference>
<feature type="binding site" evidence="5">
    <location>
        <begin position="239"/>
        <end position="246"/>
    </location>
    <ligand>
        <name>ATP</name>
        <dbReference type="ChEBI" id="CHEBI:30616"/>
    </ligand>
</feature>
<keyword evidence="8" id="KW-1185">Reference proteome</keyword>
<dbReference type="STRING" id="1450648.CLORY_10670"/>
<dbReference type="Proteomes" id="UP000190080">
    <property type="component" value="Unassembled WGS sequence"/>
</dbReference>
<protein>
    <submittedName>
        <fullName evidence="7">Helicase IV</fullName>
        <ecNumber evidence="7">3.6.4.12</ecNumber>
    </submittedName>
</protein>
<name>A0A1V4IUG4_9CLOT</name>
<dbReference type="InterPro" id="IPR000212">
    <property type="entry name" value="DNA_helicase_UvrD/REP"/>
</dbReference>
<dbReference type="EMBL" id="MZGV01000008">
    <property type="protein sequence ID" value="OPJ63559.1"/>
    <property type="molecule type" value="Genomic_DNA"/>
</dbReference>
<evidence type="ECO:0000256" key="5">
    <source>
        <dbReference type="PROSITE-ProRule" id="PRU00560"/>
    </source>
</evidence>
<dbReference type="EC" id="3.6.4.12" evidence="7"/>
<evidence type="ECO:0000313" key="7">
    <source>
        <dbReference type="EMBL" id="OPJ63559.1"/>
    </source>
</evidence>
<keyword evidence="3 5" id="KW-0347">Helicase</keyword>
<dbReference type="GO" id="GO:0005524">
    <property type="term" value="F:ATP binding"/>
    <property type="evidence" value="ECO:0007669"/>
    <property type="project" value="UniProtKB-UniRule"/>
</dbReference>
<evidence type="ECO:0000256" key="4">
    <source>
        <dbReference type="ARBA" id="ARBA00022840"/>
    </source>
</evidence>
<dbReference type="GO" id="GO:0005829">
    <property type="term" value="C:cytosol"/>
    <property type="evidence" value="ECO:0007669"/>
    <property type="project" value="TreeGrafter"/>
</dbReference>
<organism evidence="7 8">
    <name type="scientific">Clostridium oryzae</name>
    <dbReference type="NCBI Taxonomy" id="1450648"/>
    <lineage>
        <taxon>Bacteria</taxon>
        <taxon>Bacillati</taxon>
        <taxon>Bacillota</taxon>
        <taxon>Clostridia</taxon>
        <taxon>Eubacteriales</taxon>
        <taxon>Clostridiaceae</taxon>
        <taxon>Clostridium</taxon>
    </lineage>
</organism>
<dbReference type="PROSITE" id="PS51198">
    <property type="entry name" value="UVRD_HELICASE_ATP_BIND"/>
    <property type="match status" value="1"/>
</dbReference>
<evidence type="ECO:0000256" key="1">
    <source>
        <dbReference type="ARBA" id="ARBA00022741"/>
    </source>
</evidence>
<sequence length="719" mass="84384">MNNEYKAEKEEAMLSSIKQEADRQEEKDNLEKYVDIIKAEILKYIGKRKELSEYILEYRKNVMDEYRDDEDKITEYFDHERFVKEEAFKNIDRRLKELLILKYNPYFGRVDFKEEDSDNEEKIYIGRFGVTPEGSYEPLVVDWRAPISALFYNSELGKSKYNAPMGQINTDVLLKRQFVIKRGVLEGFFDSALDVKDAILQMVLTRNSSEKLKDIVMTIQREQDEIIRQPLHNITVVNGVAGSGKTTIALHRVAYLLYNYRDTLQDKVLILGPNGIFMEYISTVLPSLGEVGVKQRTFNEYAMSLLKIDTIMPFRDYMEKIVSGDKEFINDVIFKQSKEFIHMLDRKIEDIDNDYFDIEDVYLKDRLIIDKDGIRELFESYKDMPLFRRSKKVRRILFRKISDVRDEIVWNIQRKYKEKVASMSKHELELYGNEMDLERRNAIRETIRAVLNCKETLKWLSEGDITEIYENICNSPYFTQDDLSPMLYLMIKLNGRNNKELIKHVVIDEAQDYSLLQFIVIKMITDCKSMTIVGDANQRMIPYTDELPMQELEKIYSDLKVNNFYLDKSYRSTQEIMEYANTYLEENKIIPLVRHGSEVNEINCDSDEKLTDIINCKINAFKEEGYETVAIITENIAAARNIHGLINEKVKVSLLDNEDIIFSGGNVVIPVYYAKGLEFDAVIIIKEDNDIFSEDSRLNYITCTRALHQLHIIKRTRKG</sequence>
<dbReference type="GO" id="GO:0003677">
    <property type="term" value="F:DNA binding"/>
    <property type="evidence" value="ECO:0007669"/>
    <property type="project" value="InterPro"/>
</dbReference>
<keyword evidence="4 5" id="KW-0067">ATP-binding</keyword>
<dbReference type="OrthoDB" id="9787585at2"/>
<evidence type="ECO:0000256" key="2">
    <source>
        <dbReference type="ARBA" id="ARBA00022801"/>
    </source>
</evidence>
<dbReference type="PANTHER" id="PTHR11070:SF17">
    <property type="entry name" value="DNA HELICASE IV"/>
    <property type="match status" value="1"/>
</dbReference>